<accession>A0ABS5LMT8</accession>
<evidence type="ECO:0000313" key="2">
    <source>
        <dbReference type="Proteomes" id="UP001647436"/>
    </source>
</evidence>
<organism evidence="1 2">
    <name type="scientific">Comamonas brasiliensis</name>
    <dbReference type="NCBI Taxonomy" id="1812482"/>
    <lineage>
        <taxon>Bacteria</taxon>
        <taxon>Pseudomonadati</taxon>
        <taxon>Pseudomonadota</taxon>
        <taxon>Betaproteobacteria</taxon>
        <taxon>Burkholderiales</taxon>
        <taxon>Comamonadaceae</taxon>
        <taxon>Comamonas</taxon>
    </lineage>
</organism>
<evidence type="ECO:0000313" key="1">
    <source>
        <dbReference type="EMBL" id="MBS3017541.1"/>
    </source>
</evidence>
<dbReference type="EMBL" id="JAANES010000001">
    <property type="protein sequence ID" value="MBS3017541.1"/>
    <property type="molecule type" value="Genomic_DNA"/>
</dbReference>
<dbReference type="RefSeq" id="WP_211455647.1">
    <property type="nucleotide sequence ID" value="NZ_JAANES010000001.1"/>
</dbReference>
<protein>
    <submittedName>
        <fullName evidence="1">Uncharacterized protein</fullName>
    </submittedName>
</protein>
<gene>
    <name evidence="1" type="ORF">DJFAAGMI_00260</name>
</gene>
<name>A0ABS5LMT8_9BURK</name>
<proteinExistence type="predicted"/>
<dbReference type="Proteomes" id="UP001647436">
    <property type="component" value="Unassembled WGS sequence"/>
</dbReference>
<keyword evidence="2" id="KW-1185">Reference proteome</keyword>
<reference evidence="1 2" key="1">
    <citation type="submission" date="2020-03" db="EMBL/GenBank/DDBJ databases">
        <title>The role of nitrogen metabolism on polyethylene biodegradation.</title>
        <authorList>
            <person name="Peixoto J."/>
            <person name="Vizzotto C.S."/>
            <person name="Ramos A."/>
            <person name="Alves G."/>
            <person name="Steindorff A."/>
            <person name="Kruger R."/>
        </authorList>
    </citation>
    <scope>NUCLEOTIDE SEQUENCE [LARGE SCALE GENOMIC DNA]</scope>
    <source>
        <strain evidence="1 2">PE63</strain>
    </source>
</reference>
<sequence>MAVNLKWRDAMADGRIGNCFTQQEREQGWPQRMDLEQLAAMQRPGKGPDAASLKAKNDLLDALYDACEAGTLPSVPDVQRIAVTEYDDRELFRPIPMVGDGHGFDGHSMYAPPPKVTYEEHTFYLVAAADFAAWLAEQDMPPSAHIAAWFKAEGMAAGNALAGAATAQAAEVLAARDVKDMAALLQYRQQFAAQLEQEREPWHADHVALLAGWLRQEIAEGKARGAITRLEKLVGVRRQTLAELLARHGYTPTGEAEEKAVRNVQDVSSVWGRKRHG</sequence>
<comment type="caution">
    <text evidence="1">The sequence shown here is derived from an EMBL/GenBank/DDBJ whole genome shotgun (WGS) entry which is preliminary data.</text>
</comment>